<sequence>MDKNWSAQNTKGILASVKRVLASGDCTKLTKDAYIHITLHMGFIAHYSRAGFCDVYKDTEKLRHRLLTSEMSDSPMTNDYDADRYMRNPWFQREYGTEYCQSVVDCNQGIVQLARN</sequence>
<proteinExistence type="predicted"/>
<dbReference type="AlphaFoldDB" id="A0A0F9T9H2"/>
<gene>
    <name evidence="1" type="ORF">LCGC14_0355920</name>
</gene>
<organism evidence="1">
    <name type="scientific">marine sediment metagenome</name>
    <dbReference type="NCBI Taxonomy" id="412755"/>
    <lineage>
        <taxon>unclassified sequences</taxon>
        <taxon>metagenomes</taxon>
        <taxon>ecological metagenomes</taxon>
    </lineage>
</organism>
<dbReference type="EMBL" id="LAZR01000272">
    <property type="protein sequence ID" value="KKN77855.1"/>
    <property type="molecule type" value="Genomic_DNA"/>
</dbReference>
<protein>
    <submittedName>
        <fullName evidence="1">Uncharacterized protein</fullName>
    </submittedName>
</protein>
<name>A0A0F9T9H2_9ZZZZ</name>
<evidence type="ECO:0000313" key="1">
    <source>
        <dbReference type="EMBL" id="KKN77855.1"/>
    </source>
</evidence>
<reference evidence="1" key="1">
    <citation type="journal article" date="2015" name="Nature">
        <title>Complex archaea that bridge the gap between prokaryotes and eukaryotes.</title>
        <authorList>
            <person name="Spang A."/>
            <person name="Saw J.H."/>
            <person name="Jorgensen S.L."/>
            <person name="Zaremba-Niedzwiedzka K."/>
            <person name="Martijn J."/>
            <person name="Lind A.E."/>
            <person name="van Eijk R."/>
            <person name="Schleper C."/>
            <person name="Guy L."/>
            <person name="Ettema T.J."/>
        </authorList>
    </citation>
    <scope>NUCLEOTIDE SEQUENCE</scope>
</reference>
<accession>A0A0F9T9H2</accession>
<comment type="caution">
    <text evidence="1">The sequence shown here is derived from an EMBL/GenBank/DDBJ whole genome shotgun (WGS) entry which is preliminary data.</text>
</comment>